<keyword evidence="12" id="KW-0204">Cytolysis</keyword>
<keyword evidence="13" id="KW-0843">Virulence</keyword>
<keyword evidence="9 18" id="KW-0378">Hydrolase</keyword>
<evidence type="ECO:0000256" key="11">
    <source>
        <dbReference type="ARBA" id="ARBA00022837"/>
    </source>
</evidence>
<evidence type="ECO:0000256" key="9">
    <source>
        <dbReference type="ARBA" id="ARBA00022801"/>
    </source>
</evidence>
<evidence type="ECO:0000256" key="14">
    <source>
        <dbReference type="ARBA" id="ARBA00031285"/>
    </source>
</evidence>
<dbReference type="GO" id="GO:0034480">
    <property type="term" value="F:phosphatidylcholine phospholipase C activity"/>
    <property type="evidence" value="ECO:0007669"/>
    <property type="project" value="UniProtKB-EC"/>
</dbReference>
<comment type="cofactor">
    <cofactor evidence="1">
        <name>Ca(2+)</name>
        <dbReference type="ChEBI" id="CHEBI:29108"/>
    </cofactor>
</comment>
<dbReference type="SMART" id="SM00770">
    <property type="entry name" value="Zn_dep_PLPC"/>
    <property type="match status" value="1"/>
</dbReference>
<evidence type="ECO:0000256" key="8">
    <source>
        <dbReference type="ARBA" id="ARBA00022735"/>
    </source>
</evidence>
<evidence type="ECO:0000256" key="7">
    <source>
        <dbReference type="ARBA" id="ARBA00022729"/>
    </source>
</evidence>
<evidence type="ECO:0000256" key="1">
    <source>
        <dbReference type="ARBA" id="ARBA00001913"/>
    </source>
</evidence>
<keyword evidence="7 16" id="KW-0732">Signal</keyword>
<keyword evidence="6" id="KW-0479">Metal-binding</keyword>
<evidence type="ECO:0000259" key="17">
    <source>
        <dbReference type="PROSITE" id="PS51346"/>
    </source>
</evidence>
<dbReference type="STRING" id="29341.RSJ17_10090"/>
<accession>A0A0C1R3R3</accession>
<keyword evidence="4" id="KW-0964">Secreted</keyword>
<evidence type="ECO:0000256" key="3">
    <source>
        <dbReference type="ARBA" id="ARBA00018391"/>
    </source>
</evidence>
<protein>
    <recommendedName>
        <fullName evidence="3">Phospholipase C</fullName>
        <ecNumber evidence="2">3.1.4.3</ecNumber>
    </recommendedName>
    <alternativeName>
        <fullName evidence="14">Phosphatidylcholine cholinephosphohydrolase</fullName>
    </alternativeName>
</protein>
<organism evidence="18 19">
    <name type="scientific">Clostridium argentinense CDC 2741</name>
    <dbReference type="NCBI Taxonomy" id="1418104"/>
    <lineage>
        <taxon>Bacteria</taxon>
        <taxon>Bacillati</taxon>
        <taxon>Bacillota</taxon>
        <taxon>Clostridia</taxon>
        <taxon>Eubacteriales</taxon>
        <taxon>Clostridiaceae</taxon>
        <taxon>Clostridium</taxon>
    </lineage>
</organism>
<feature type="chain" id="PRO_5002137690" description="Phospholipase C" evidence="16">
    <location>
        <begin position="29"/>
        <end position="408"/>
    </location>
</feature>
<dbReference type="GO" id="GO:0090729">
    <property type="term" value="F:toxin activity"/>
    <property type="evidence" value="ECO:0007669"/>
    <property type="project" value="UniProtKB-KW"/>
</dbReference>
<dbReference type="Gene3D" id="2.60.60.20">
    <property type="entry name" value="PLAT/LH2 domain"/>
    <property type="match status" value="1"/>
</dbReference>
<dbReference type="EC" id="3.1.4.3" evidence="2"/>
<keyword evidence="8" id="KW-0354">Hemolysis</keyword>
<evidence type="ECO:0000256" key="2">
    <source>
        <dbReference type="ARBA" id="ARBA00012018"/>
    </source>
</evidence>
<dbReference type="CDD" id="cd11009">
    <property type="entry name" value="Zn_dep_PLPC"/>
    <property type="match status" value="1"/>
</dbReference>
<dbReference type="PROSITE" id="PS51346">
    <property type="entry name" value="PROKAR_ZN_DEPEND_PLPC_2"/>
    <property type="match status" value="1"/>
</dbReference>
<dbReference type="Pfam" id="PF01477">
    <property type="entry name" value="PLAT"/>
    <property type="match status" value="1"/>
</dbReference>
<dbReference type="InterPro" id="IPR029002">
    <property type="entry name" value="PLPC/GPLD1"/>
</dbReference>
<evidence type="ECO:0000256" key="4">
    <source>
        <dbReference type="ARBA" id="ARBA00022525"/>
    </source>
</evidence>
<dbReference type="EMBL" id="AYSO01000011">
    <property type="protein sequence ID" value="KIE48192.1"/>
    <property type="molecule type" value="Genomic_DNA"/>
</dbReference>
<dbReference type="Pfam" id="PF00882">
    <property type="entry name" value="Zn_dep_PLPC"/>
    <property type="match status" value="1"/>
</dbReference>
<reference evidence="18 19" key="1">
    <citation type="journal article" date="2015" name="Infect. Genet. Evol.">
        <title>Genomic sequences of six botulinum neurotoxin-producing strains representing three clostridial species illustrate the mobility and diversity of botulinum neurotoxin genes.</title>
        <authorList>
            <person name="Smith T.J."/>
            <person name="Hill K.K."/>
            <person name="Xie G."/>
            <person name="Foley B.T."/>
            <person name="Williamson C.H."/>
            <person name="Foster J.T."/>
            <person name="Johnson S.L."/>
            <person name="Chertkov O."/>
            <person name="Teshima H."/>
            <person name="Gibbons H.S."/>
            <person name="Johnsky L.A."/>
            <person name="Karavis M.A."/>
            <person name="Smith L.A."/>
        </authorList>
    </citation>
    <scope>NUCLEOTIDE SEQUENCE [LARGE SCALE GENOMIC DNA]</scope>
    <source>
        <strain evidence="18 19">CDC 2741</strain>
    </source>
</reference>
<keyword evidence="11" id="KW-0106">Calcium</keyword>
<dbReference type="GO" id="GO:0031640">
    <property type="term" value="P:killing of cells of another organism"/>
    <property type="evidence" value="ECO:0007669"/>
    <property type="project" value="UniProtKB-KW"/>
</dbReference>
<evidence type="ECO:0000256" key="13">
    <source>
        <dbReference type="ARBA" id="ARBA00023026"/>
    </source>
</evidence>
<dbReference type="InterPro" id="IPR008947">
    <property type="entry name" value="PLipase_C/P1_nuclease_dom_sf"/>
</dbReference>
<dbReference type="GO" id="GO:0008270">
    <property type="term" value="F:zinc ion binding"/>
    <property type="evidence" value="ECO:0007669"/>
    <property type="project" value="InterPro"/>
</dbReference>
<dbReference type="Proteomes" id="UP000031366">
    <property type="component" value="Unassembled WGS sequence"/>
</dbReference>
<dbReference type="Gene3D" id="1.10.575.10">
    <property type="entry name" value="P1 Nuclease"/>
    <property type="match status" value="1"/>
</dbReference>
<feature type="domain" description="Zn-dependent PLC" evidence="17">
    <location>
        <begin position="26"/>
        <end position="283"/>
    </location>
</feature>
<dbReference type="AlphaFoldDB" id="A0A0C1R3R3"/>
<evidence type="ECO:0000256" key="10">
    <source>
        <dbReference type="ARBA" id="ARBA00022833"/>
    </source>
</evidence>
<evidence type="ECO:0000313" key="18">
    <source>
        <dbReference type="EMBL" id="KIE48192.1"/>
    </source>
</evidence>
<dbReference type="PRINTS" id="PR00479">
    <property type="entry name" value="PRPHPHLPASEC"/>
</dbReference>
<sequence>MNKLKITLCSLFAGALFYSTIPASQVYAWDSNKDPNVLDTHKMIAEQSVKCVTNDSSSVENIKFKENLDILTKNLTIYKNGSVAPDFGDVGTDRDYKLYQDHFYDPDEDTNFTSNFPYPFYTIDDTAESQVRNYFSQAVAKWKDDNYEGASYDLGKAMHYLSDIAEPHHASNVTAGINSPHVPFESYAEKVKENYKIDTLGYSTSEGEYALSLNYQYFTDFITAQSQKYRKISKDLYYSHAKMSNSWEDWEYAVKKSLTNSQINGASLIYNFLNEVSTDKKIDMPSEIGKFHVVISTTNETYAGTDDYVYFGMELDDGRKFEFNCDVAGDDFEQGYKTSYQFNIQSEDFFNLSQVKNVWIRKAKYIGDDWKIKDLEIYIKGNRVLNKNINEWLSGNSTYNIPVDGLWN</sequence>
<gene>
    <name evidence="18" type="primary">plc</name>
    <name evidence="18" type="ORF">U732_4053</name>
</gene>
<evidence type="ECO:0000256" key="15">
    <source>
        <dbReference type="ARBA" id="ARBA00047492"/>
    </source>
</evidence>
<evidence type="ECO:0000256" key="5">
    <source>
        <dbReference type="ARBA" id="ARBA00022656"/>
    </source>
</evidence>
<evidence type="ECO:0000313" key="19">
    <source>
        <dbReference type="Proteomes" id="UP000031366"/>
    </source>
</evidence>
<proteinExistence type="predicted"/>
<evidence type="ECO:0000256" key="16">
    <source>
        <dbReference type="SAM" id="SignalP"/>
    </source>
</evidence>
<dbReference type="OrthoDB" id="1937927at2"/>
<keyword evidence="5" id="KW-0800">Toxin</keyword>
<dbReference type="InterPro" id="IPR036392">
    <property type="entry name" value="PLAT/LH2_dom_sf"/>
</dbReference>
<feature type="signal peptide" evidence="16">
    <location>
        <begin position="1"/>
        <end position="28"/>
    </location>
</feature>
<keyword evidence="10" id="KW-0862">Zinc</keyword>
<dbReference type="SUPFAM" id="SSF49723">
    <property type="entry name" value="Lipase/lipooxygenase domain (PLAT/LH2 domain)"/>
    <property type="match status" value="1"/>
</dbReference>
<evidence type="ECO:0000256" key="6">
    <source>
        <dbReference type="ARBA" id="ARBA00022723"/>
    </source>
</evidence>
<dbReference type="InterPro" id="IPR001531">
    <property type="entry name" value="Zn_PLipaseC"/>
</dbReference>
<comment type="caution">
    <text evidence="18">The sequence shown here is derived from an EMBL/GenBank/DDBJ whole genome shotgun (WGS) entry which is preliminary data.</text>
</comment>
<comment type="catalytic activity">
    <reaction evidence="15">
        <text>a 1,2-diacyl-sn-glycero-3-phosphocholine + H2O = phosphocholine + a 1,2-diacyl-sn-glycerol + H(+)</text>
        <dbReference type="Rhea" id="RHEA:10604"/>
        <dbReference type="ChEBI" id="CHEBI:15377"/>
        <dbReference type="ChEBI" id="CHEBI:15378"/>
        <dbReference type="ChEBI" id="CHEBI:17815"/>
        <dbReference type="ChEBI" id="CHEBI:57643"/>
        <dbReference type="ChEBI" id="CHEBI:295975"/>
        <dbReference type="EC" id="3.1.4.3"/>
    </reaction>
</comment>
<dbReference type="InterPro" id="IPR001024">
    <property type="entry name" value="PLAT/LH2_dom"/>
</dbReference>
<evidence type="ECO:0000256" key="12">
    <source>
        <dbReference type="ARBA" id="ARBA00022852"/>
    </source>
</evidence>
<dbReference type="RefSeq" id="WP_052267907.1">
    <property type="nucleotide sequence ID" value="NZ_AYSO01000011.1"/>
</dbReference>
<keyword evidence="19" id="KW-1185">Reference proteome</keyword>
<dbReference type="SUPFAM" id="SSF48537">
    <property type="entry name" value="Phospholipase C/P1 nuclease"/>
    <property type="match status" value="1"/>
</dbReference>
<name>A0A0C1R3R3_9CLOT</name>